<reference evidence="1 2" key="2">
    <citation type="submission" date="2018-07" db="EMBL/GenBank/DDBJ databases">
        <title>Diversity of Mesorhizobium strains in Brazil.</title>
        <authorList>
            <person name="Helene L.C.F."/>
            <person name="Dall'Agnol R."/>
            <person name="Delamuta J.R.M."/>
            <person name="Hungria M."/>
        </authorList>
    </citation>
    <scope>NUCLEOTIDE SEQUENCE [LARGE SCALE GENOMIC DNA]</scope>
    <source>
        <strain evidence="1 2">AC99b</strain>
    </source>
</reference>
<reference evidence="2" key="1">
    <citation type="submission" date="2018-06" db="EMBL/GenBank/DDBJ databases">
        <authorList>
            <person name="Helene L.C."/>
            <person name="Dall'Agnol R."/>
            <person name="Delamuta J.R."/>
            <person name="Hungria M."/>
        </authorList>
    </citation>
    <scope>NUCLEOTIDE SEQUENCE [LARGE SCALE GENOMIC DNA]</scope>
    <source>
        <strain evidence="2">AC99b</strain>
    </source>
</reference>
<protein>
    <submittedName>
        <fullName evidence="1">Uncharacterized protein</fullName>
    </submittedName>
</protein>
<sequence length="74" mass="7905">MHALDACVAGPEFEMFHLPPARSVSGALEESGRPVGLEAAAVEEYLLPLFINAACFSRGGWLSMSLPSLSNRTQ</sequence>
<proteinExistence type="predicted"/>
<name>A0A330HGC3_9HYPH</name>
<organism evidence="1 2">
    <name type="scientific">Mesorhizobium hawassense</name>
    <dbReference type="NCBI Taxonomy" id="1209954"/>
    <lineage>
        <taxon>Bacteria</taxon>
        <taxon>Pseudomonadati</taxon>
        <taxon>Pseudomonadota</taxon>
        <taxon>Alphaproteobacteria</taxon>
        <taxon>Hyphomicrobiales</taxon>
        <taxon>Phyllobacteriaceae</taxon>
        <taxon>Mesorhizobium</taxon>
    </lineage>
</organism>
<gene>
    <name evidence="1" type="ORF">DPM33_28245</name>
</gene>
<accession>A0A330HGC3</accession>
<dbReference type="Proteomes" id="UP000251558">
    <property type="component" value="Unassembled WGS sequence"/>
</dbReference>
<evidence type="ECO:0000313" key="2">
    <source>
        <dbReference type="Proteomes" id="UP000251558"/>
    </source>
</evidence>
<dbReference type="AlphaFoldDB" id="A0A330HGC3"/>
<keyword evidence="2" id="KW-1185">Reference proteome</keyword>
<evidence type="ECO:0000313" key="1">
    <source>
        <dbReference type="EMBL" id="RAZ85614.1"/>
    </source>
</evidence>
<dbReference type="EMBL" id="QMBP01000018">
    <property type="protein sequence ID" value="RAZ85614.1"/>
    <property type="molecule type" value="Genomic_DNA"/>
</dbReference>
<comment type="caution">
    <text evidence="1">The sequence shown here is derived from an EMBL/GenBank/DDBJ whole genome shotgun (WGS) entry which is preliminary data.</text>
</comment>